<protein>
    <submittedName>
        <fullName evidence="1">Uncharacterized protein</fullName>
    </submittedName>
</protein>
<comment type="caution">
    <text evidence="1">The sequence shown here is derived from an EMBL/GenBank/DDBJ whole genome shotgun (WGS) entry which is preliminary data.</text>
</comment>
<accession>X1LV82</accession>
<dbReference type="AlphaFoldDB" id="X1LV82"/>
<organism evidence="1">
    <name type="scientific">marine sediment metagenome</name>
    <dbReference type="NCBI Taxonomy" id="412755"/>
    <lineage>
        <taxon>unclassified sequences</taxon>
        <taxon>metagenomes</taxon>
        <taxon>ecological metagenomes</taxon>
    </lineage>
</organism>
<feature type="non-terminal residue" evidence="1">
    <location>
        <position position="30"/>
    </location>
</feature>
<reference evidence="1" key="1">
    <citation type="journal article" date="2014" name="Front. Microbiol.">
        <title>High frequency of phylogenetically diverse reductive dehalogenase-homologous genes in deep subseafloor sedimentary metagenomes.</title>
        <authorList>
            <person name="Kawai M."/>
            <person name="Futagami T."/>
            <person name="Toyoda A."/>
            <person name="Takaki Y."/>
            <person name="Nishi S."/>
            <person name="Hori S."/>
            <person name="Arai W."/>
            <person name="Tsubouchi T."/>
            <person name="Morono Y."/>
            <person name="Uchiyama I."/>
            <person name="Ito T."/>
            <person name="Fujiyama A."/>
            <person name="Inagaki F."/>
            <person name="Takami H."/>
        </authorList>
    </citation>
    <scope>NUCLEOTIDE SEQUENCE</scope>
    <source>
        <strain evidence="1">Expedition CK06-06</strain>
    </source>
</reference>
<evidence type="ECO:0000313" key="1">
    <source>
        <dbReference type="EMBL" id="GAI23307.1"/>
    </source>
</evidence>
<sequence>MDAAFLAAVREYHRQMPFRELAASSYAKKL</sequence>
<proteinExistence type="predicted"/>
<name>X1LV82_9ZZZZ</name>
<dbReference type="EMBL" id="BARV01017436">
    <property type="protein sequence ID" value="GAI23307.1"/>
    <property type="molecule type" value="Genomic_DNA"/>
</dbReference>
<gene>
    <name evidence="1" type="ORF">S06H3_29714</name>
</gene>